<accession>A0A024V1B2</accession>
<dbReference type="SUPFAM" id="SSF48371">
    <property type="entry name" value="ARM repeat"/>
    <property type="match status" value="1"/>
</dbReference>
<gene>
    <name evidence="2" type="ORF">PFFVO_04875</name>
</gene>
<dbReference type="Proteomes" id="UP000030690">
    <property type="component" value="Unassembled WGS sequence"/>
</dbReference>
<dbReference type="AlphaFoldDB" id="A0A024V1B2"/>
<name>A0A024V1B2_PLAFA</name>
<sequence length="368" mass="43161">MEEQNEEIEKTVEESEEINEEVYEELFLFASSDNDLVKKESLRIILSLLEEKEFIDHIIKNNKKYLKTLISSLNSRCKLLTLECLLNLSAQLPKELTERNLIEILFDMMKEEEKIEDNCIDLYIMIISNLTRCKEGVYKVLDINNDSNINIKEDNFKVSFFLNKLLYFFFLPIKPSINKNLSDKYIYVSHVLINISSIKESIVFFKNVAFLNKISDQILNVERFRAILPFIINLCLNEVIHPYIFHDDCYLFPYVLSYLYTNDYNITKSGSYNNSNNNEEINTQNIHHIIMNKSSILVSCSVIKSRILIILFYLCNRDYSREKLLSYGISDILKNWKSCEKNAEFINDIENVTNKLIEGSNSREAIAT</sequence>
<dbReference type="PANTHER" id="PTHR13387:SF9">
    <property type="entry name" value="PROTEIN HGH1 HOMOLOG"/>
    <property type="match status" value="1"/>
</dbReference>
<dbReference type="InterPro" id="IPR016024">
    <property type="entry name" value="ARM-type_fold"/>
</dbReference>
<dbReference type="EMBL" id="KI925147">
    <property type="protein sequence ID" value="ETW16337.1"/>
    <property type="molecule type" value="Genomic_DNA"/>
</dbReference>
<dbReference type="OrthoDB" id="382655at2759"/>
<dbReference type="InterPro" id="IPR039717">
    <property type="entry name" value="Hgh1"/>
</dbReference>
<dbReference type="InterPro" id="IPR011989">
    <property type="entry name" value="ARM-like"/>
</dbReference>
<dbReference type="SMR" id="A0A024V1B2"/>
<evidence type="ECO:0000313" key="3">
    <source>
        <dbReference type="Proteomes" id="UP000030690"/>
    </source>
</evidence>
<feature type="domain" description="Protein HGH1 N-terminal" evidence="1">
    <location>
        <begin position="118"/>
        <end position="262"/>
    </location>
</feature>
<dbReference type="Gene3D" id="1.25.10.10">
    <property type="entry name" value="Leucine-rich Repeat Variant"/>
    <property type="match status" value="1"/>
</dbReference>
<reference evidence="2 3" key="1">
    <citation type="submission" date="2013-02" db="EMBL/GenBank/DDBJ databases">
        <title>The Genome Annotation of Plasmodium falciparum Vietnam Oak-Knoll (FVO).</title>
        <authorList>
            <consortium name="The Broad Institute Genome Sequencing Platform"/>
            <consortium name="The Broad Institute Genome Sequencing Center for Infectious Disease"/>
            <person name="Neafsey D."/>
            <person name="Hoffman S."/>
            <person name="Volkman S."/>
            <person name="Rosenthal P."/>
            <person name="Walker B."/>
            <person name="Young S.K."/>
            <person name="Zeng Q."/>
            <person name="Gargeya S."/>
            <person name="Fitzgerald M."/>
            <person name="Haas B."/>
            <person name="Abouelleil A."/>
            <person name="Allen A.W."/>
            <person name="Alvarado L."/>
            <person name="Arachchi H.M."/>
            <person name="Berlin A.M."/>
            <person name="Chapman S.B."/>
            <person name="Gainer-Dewar J."/>
            <person name="Goldberg J."/>
            <person name="Griggs A."/>
            <person name="Gujja S."/>
            <person name="Hansen M."/>
            <person name="Howarth C."/>
            <person name="Imamovic A."/>
            <person name="Ireland A."/>
            <person name="Larimer J."/>
            <person name="McCowan C."/>
            <person name="Murphy C."/>
            <person name="Pearson M."/>
            <person name="Poon T.W."/>
            <person name="Priest M."/>
            <person name="Roberts A."/>
            <person name="Saif S."/>
            <person name="Shea T."/>
            <person name="Sisk P."/>
            <person name="Sykes S."/>
            <person name="Wortman J."/>
            <person name="Nusbaum C."/>
            <person name="Birren B."/>
        </authorList>
    </citation>
    <scope>NUCLEOTIDE SEQUENCE [LARGE SCALE GENOMIC DNA]</scope>
    <source>
        <strain evidence="3">Vietnam Oak-Knoll (FVO)</strain>
    </source>
</reference>
<dbReference type="InterPro" id="IPR007205">
    <property type="entry name" value="Protein_HGH1_N"/>
</dbReference>
<evidence type="ECO:0000259" key="1">
    <source>
        <dbReference type="Pfam" id="PF04063"/>
    </source>
</evidence>
<proteinExistence type="predicted"/>
<dbReference type="Pfam" id="PF04063">
    <property type="entry name" value="DUF383"/>
    <property type="match status" value="1"/>
</dbReference>
<organism evidence="2 3">
    <name type="scientific">Plasmodium falciparum Vietnam Oak-Knoll</name>
    <name type="common">FVO</name>
    <dbReference type="NCBI Taxonomy" id="1036723"/>
    <lineage>
        <taxon>Eukaryota</taxon>
        <taxon>Sar</taxon>
        <taxon>Alveolata</taxon>
        <taxon>Apicomplexa</taxon>
        <taxon>Aconoidasida</taxon>
        <taxon>Haemosporida</taxon>
        <taxon>Plasmodiidae</taxon>
        <taxon>Plasmodium</taxon>
        <taxon>Plasmodium (Laverania)</taxon>
    </lineage>
</organism>
<reference evidence="2 3" key="2">
    <citation type="submission" date="2013-02" db="EMBL/GenBank/DDBJ databases">
        <title>The Genome Sequence of Plasmodium falciparum Vietnam Oak-Knoll (FVO).</title>
        <authorList>
            <consortium name="The Broad Institute Genome Sequencing Platform"/>
            <consortium name="The Broad Institute Genome Sequencing Center for Infectious Disease"/>
            <person name="Neafsey D."/>
            <person name="Cheeseman I."/>
            <person name="Volkman S."/>
            <person name="Adams J."/>
            <person name="Walker B."/>
            <person name="Young S.K."/>
            <person name="Zeng Q."/>
            <person name="Gargeya S."/>
            <person name="Fitzgerald M."/>
            <person name="Haas B."/>
            <person name="Abouelleil A."/>
            <person name="Alvarado L."/>
            <person name="Arachchi H.M."/>
            <person name="Berlin A.M."/>
            <person name="Chapman S.B."/>
            <person name="Dewar J."/>
            <person name="Goldberg J."/>
            <person name="Griggs A."/>
            <person name="Gujja S."/>
            <person name="Hansen M."/>
            <person name="Howarth C."/>
            <person name="Imamovic A."/>
            <person name="Larimer J."/>
            <person name="McCowan C."/>
            <person name="Murphy C."/>
            <person name="Neiman D."/>
            <person name="Pearson M."/>
            <person name="Priest M."/>
            <person name="Roberts A."/>
            <person name="Saif S."/>
            <person name="Shea T."/>
            <person name="Sisk P."/>
            <person name="Sykes S."/>
            <person name="Wortman J."/>
            <person name="Nusbaum C."/>
            <person name="Birren B."/>
        </authorList>
    </citation>
    <scope>NUCLEOTIDE SEQUENCE [LARGE SCALE GENOMIC DNA]</scope>
    <source>
        <strain evidence="3">Vietnam Oak-Knoll (FVO)</strain>
    </source>
</reference>
<protein>
    <recommendedName>
        <fullName evidence="1">Protein HGH1 N-terminal domain-containing protein</fullName>
    </recommendedName>
</protein>
<dbReference type="PANTHER" id="PTHR13387">
    <property type="entry name" value="PROTEIN HGH1 HOMOLOG"/>
    <property type="match status" value="1"/>
</dbReference>
<evidence type="ECO:0000313" key="2">
    <source>
        <dbReference type="EMBL" id="ETW16337.1"/>
    </source>
</evidence>